<keyword evidence="1" id="KW-0694">RNA-binding</keyword>
<organism evidence="3 4">
    <name type="scientific">Austropuccinia psidii MF-1</name>
    <dbReference type="NCBI Taxonomy" id="1389203"/>
    <lineage>
        <taxon>Eukaryota</taxon>
        <taxon>Fungi</taxon>
        <taxon>Dikarya</taxon>
        <taxon>Basidiomycota</taxon>
        <taxon>Pucciniomycotina</taxon>
        <taxon>Pucciniomycetes</taxon>
        <taxon>Pucciniales</taxon>
        <taxon>Sphaerophragmiaceae</taxon>
        <taxon>Austropuccinia</taxon>
    </lineage>
</organism>
<evidence type="ECO:0000256" key="1">
    <source>
        <dbReference type="ARBA" id="ARBA00022884"/>
    </source>
</evidence>
<dbReference type="GO" id="GO:0005634">
    <property type="term" value="C:nucleus"/>
    <property type="evidence" value="ECO:0007669"/>
    <property type="project" value="UniProtKB-ARBA"/>
</dbReference>
<dbReference type="PANTHER" id="PTHR37984">
    <property type="entry name" value="PROTEIN CBG26694"/>
    <property type="match status" value="1"/>
</dbReference>
<name>A0A9Q3FGV0_9BASI</name>
<dbReference type="GO" id="GO:0003723">
    <property type="term" value="F:RNA binding"/>
    <property type="evidence" value="ECO:0007669"/>
    <property type="project" value="UniProtKB-KW"/>
</dbReference>
<keyword evidence="4" id="KW-1185">Reference proteome</keyword>
<evidence type="ECO:0000313" key="3">
    <source>
        <dbReference type="EMBL" id="MBW0539808.1"/>
    </source>
</evidence>
<accession>A0A9Q3FGV0</accession>
<proteinExistence type="predicted"/>
<dbReference type="Gene3D" id="1.10.340.70">
    <property type="match status" value="1"/>
</dbReference>
<evidence type="ECO:0000313" key="4">
    <source>
        <dbReference type="Proteomes" id="UP000765509"/>
    </source>
</evidence>
<dbReference type="EMBL" id="AVOT02044452">
    <property type="protein sequence ID" value="MBW0539808.1"/>
    <property type="molecule type" value="Genomic_DNA"/>
</dbReference>
<protein>
    <recommendedName>
        <fullName evidence="2">Integrase catalytic domain-containing protein</fullName>
    </recommendedName>
</protein>
<dbReference type="InterPro" id="IPR036397">
    <property type="entry name" value="RNaseH_sf"/>
</dbReference>
<dbReference type="InterPro" id="IPR001584">
    <property type="entry name" value="Integrase_cat-core"/>
</dbReference>
<dbReference type="PANTHER" id="PTHR37984:SF5">
    <property type="entry name" value="PROTEIN NYNRIN-LIKE"/>
    <property type="match status" value="1"/>
</dbReference>
<gene>
    <name evidence="3" type="ORF">O181_079523</name>
</gene>
<dbReference type="InterPro" id="IPR012337">
    <property type="entry name" value="RNaseH-like_sf"/>
</dbReference>
<dbReference type="Gene3D" id="3.30.420.10">
    <property type="entry name" value="Ribonuclease H-like superfamily/Ribonuclease H"/>
    <property type="match status" value="1"/>
</dbReference>
<dbReference type="GO" id="GO:0015074">
    <property type="term" value="P:DNA integration"/>
    <property type="evidence" value="ECO:0007669"/>
    <property type="project" value="InterPro"/>
</dbReference>
<evidence type="ECO:0000259" key="2">
    <source>
        <dbReference type="PROSITE" id="PS50994"/>
    </source>
</evidence>
<comment type="caution">
    <text evidence="3">The sequence shown here is derived from an EMBL/GenBank/DDBJ whole genome shotgun (WGS) entry which is preliminary data.</text>
</comment>
<sequence length="386" mass="44708">MQTPNINMLRWQIAIQEYRGSMTIVQKSGNIHKNADGLSRWALANTPDNPSWVPQEEHHIERVCVIDIGTEFFNQVKESYKIDKNCHILSQLLMKDCKDPSLSSKLDETWKKAYDEGRFRLLDGILYHRTKHTCVISLADRTLISTILHECHDSVAVGHLSEARKLERVKTCSWWPNWKKDVAEYFQICDRCQKANRSIGKKFFMMIQIQEPKSPWEIVHMDWVTALPPEGDRSYNACVVLVDRYSKTPMFLPCHKYDTAMNTAIIIWNKVISHTCLFQNIISDRDPKFTSALWTILHNLFGTKLSFSKAYHPQTDGLAERMIQPLEDMIRRFCAYGLEFKDYDGLTNDWCTLIPALELAYKTSIHSSTGKTSAILEKGWNLKNSL</sequence>
<feature type="domain" description="Integrase catalytic" evidence="2">
    <location>
        <begin position="211"/>
        <end position="381"/>
    </location>
</feature>
<reference evidence="3" key="1">
    <citation type="submission" date="2021-03" db="EMBL/GenBank/DDBJ databases">
        <title>Draft genome sequence of rust myrtle Austropuccinia psidii MF-1, a brazilian biotype.</title>
        <authorList>
            <person name="Quecine M.C."/>
            <person name="Pachon D.M.R."/>
            <person name="Bonatelli M.L."/>
            <person name="Correr F.H."/>
            <person name="Franceschini L.M."/>
            <person name="Leite T.F."/>
            <person name="Margarido G.R.A."/>
            <person name="Almeida C.A."/>
            <person name="Ferrarezi J.A."/>
            <person name="Labate C.A."/>
        </authorList>
    </citation>
    <scope>NUCLEOTIDE SEQUENCE</scope>
    <source>
        <strain evidence="3">MF-1</strain>
    </source>
</reference>
<dbReference type="PROSITE" id="PS50994">
    <property type="entry name" value="INTEGRASE"/>
    <property type="match status" value="1"/>
</dbReference>
<dbReference type="InterPro" id="IPR041588">
    <property type="entry name" value="Integrase_H2C2"/>
</dbReference>
<dbReference type="Proteomes" id="UP000765509">
    <property type="component" value="Unassembled WGS sequence"/>
</dbReference>
<dbReference type="AlphaFoldDB" id="A0A9Q3FGV0"/>
<dbReference type="InterPro" id="IPR050951">
    <property type="entry name" value="Retrovirus_Pol_polyprotein"/>
</dbReference>
<dbReference type="OrthoDB" id="3341476at2759"/>
<dbReference type="SUPFAM" id="SSF53098">
    <property type="entry name" value="Ribonuclease H-like"/>
    <property type="match status" value="1"/>
</dbReference>
<dbReference type="Pfam" id="PF17921">
    <property type="entry name" value="Integrase_H2C2"/>
    <property type="match status" value="1"/>
</dbReference>